<gene>
    <name evidence="3" type="ORF">NQ317_007725</name>
</gene>
<name>A0ABQ9JVV4_9CUCU</name>
<dbReference type="PANTHER" id="PTHR46135:SF3">
    <property type="entry name" value="NME_NM23 FAMILY MEMBER 8"/>
    <property type="match status" value="1"/>
</dbReference>
<evidence type="ECO:0000313" key="4">
    <source>
        <dbReference type="Proteomes" id="UP001162164"/>
    </source>
</evidence>
<dbReference type="SUPFAM" id="SSF52833">
    <property type="entry name" value="Thioredoxin-like"/>
    <property type="match status" value="1"/>
</dbReference>
<proteinExistence type="predicted"/>
<organism evidence="3 4">
    <name type="scientific">Molorchus minor</name>
    <dbReference type="NCBI Taxonomy" id="1323400"/>
    <lineage>
        <taxon>Eukaryota</taxon>
        <taxon>Metazoa</taxon>
        <taxon>Ecdysozoa</taxon>
        <taxon>Arthropoda</taxon>
        <taxon>Hexapoda</taxon>
        <taxon>Insecta</taxon>
        <taxon>Pterygota</taxon>
        <taxon>Neoptera</taxon>
        <taxon>Endopterygota</taxon>
        <taxon>Coleoptera</taxon>
        <taxon>Polyphaga</taxon>
        <taxon>Cucujiformia</taxon>
        <taxon>Chrysomeloidea</taxon>
        <taxon>Cerambycidae</taxon>
        <taxon>Lamiinae</taxon>
        <taxon>Monochamini</taxon>
        <taxon>Molorchus</taxon>
    </lineage>
</organism>
<accession>A0ABQ9JVV4</accession>
<dbReference type="InterPro" id="IPR051766">
    <property type="entry name" value="TXND_domain-containing"/>
</dbReference>
<feature type="domain" description="Thioredoxin" evidence="2">
    <location>
        <begin position="11"/>
        <end position="64"/>
    </location>
</feature>
<evidence type="ECO:0000259" key="2">
    <source>
        <dbReference type="Pfam" id="PF00085"/>
    </source>
</evidence>
<dbReference type="Gene3D" id="3.40.30.10">
    <property type="entry name" value="Glutaredoxin"/>
    <property type="match status" value="1"/>
</dbReference>
<feature type="compositionally biased region" description="Basic residues" evidence="1">
    <location>
        <begin position="134"/>
        <end position="143"/>
    </location>
</feature>
<protein>
    <recommendedName>
        <fullName evidence="2">Thioredoxin domain-containing protein</fullName>
    </recommendedName>
</protein>
<reference evidence="3" key="1">
    <citation type="journal article" date="2023" name="Insect Mol. Biol.">
        <title>Genome sequencing provides insights into the evolution of gene families encoding plant cell wall-degrading enzymes in longhorned beetles.</title>
        <authorList>
            <person name="Shin N.R."/>
            <person name="Okamura Y."/>
            <person name="Kirsch R."/>
            <person name="Pauchet Y."/>
        </authorList>
    </citation>
    <scope>NUCLEOTIDE SEQUENCE</scope>
    <source>
        <strain evidence="3">MMC_N1</strain>
    </source>
</reference>
<dbReference type="InterPro" id="IPR036249">
    <property type="entry name" value="Thioredoxin-like_sf"/>
</dbReference>
<evidence type="ECO:0000256" key="1">
    <source>
        <dbReference type="SAM" id="MobiDB-lite"/>
    </source>
</evidence>
<dbReference type="PANTHER" id="PTHR46135">
    <property type="entry name" value="NME/NM23 FAMILY MEMBER 8"/>
    <property type="match status" value="1"/>
</dbReference>
<dbReference type="Pfam" id="PF00085">
    <property type="entry name" value="Thioredoxin"/>
    <property type="match status" value="1"/>
</dbReference>
<evidence type="ECO:0000313" key="3">
    <source>
        <dbReference type="EMBL" id="KAJ8982017.1"/>
    </source>
</evidence>
<keyword evidence="4" id="KW-1185">Reference proteome</keyword>
<sequence>MAKRGQAQLQVEINNDEEWEHLLEKSGLLLVDVYSEWCGPCHGMAGNLKKIKLEVGGDMLILAMTSVLDEGEEMVAATAVVFELQNKSRAKSDAIAQLERFRNKSEPTWMFISVKRQNGESHVWGKFSSTGSSHSRRTEKRKP</sequence>
<dbReference type="PROSITE" id="PS00194">
    <property type="entry name" value="THIOREDOXIN_1"/>
    <property type="match status" value="1"/>
</dbReference>
<dbReference type="InterPro" id="IPR017937">
    <property type="entry name" value="Thioredoxin_CS"/>
</dbReference>
<dbReference type="EMBL" id="JAPWTJ010000150">
    <property type="protein sequence ID" value="KAJ8982017.1"/>
    <property type="molecule type" value="Genomic_DNA"/>
</dbReference>
<comment type="caution">
    <text evidence="3">The sequence shown here is derived from an EMBL/GenBank/DDBJ whole genome shotgun (WGS) entry which is preliminary data.</text>
</comment>
<dbReference type="Proteomes" id="UP001162164">
    <property type="component" value="Unassembled WGS sequence"/>
</dbReference>
<feature type="region of interest" description="Disordered" evidence="1">
    <location>
        <begin position="122"/>
        <end position="143"/>
    </location>
</feature>
<dbReference type="InterPro" id="IPR013766">
    <property type="entry name" value="Thioredoxin_domain"/>
</dbReference>